<dbReference type="EMBL" id="LAZR01001766">
    <property type="protein sequence ID" value="KKN39405.1"/>
    <property type="molecule type" value="Genomic_DNA"/>
</dbReference>
<reference evidence="1" key="1">
    <citation type="journal article" date="2015" name="Nature">
        <title>Complex archaea that bridge the gap between prokaryotes and eukaryotes.</title>
        <authorList>
            <person name="Spang A."/>
            <person name="Saw J.H."/>
            <person name="Jorgensen S.L."/>
            <person name="Zaremba-Niedzwiedzka K."/>
            <person name="Martijn J."/>
            <person name="Lind A.E."/>
            <person name="van Eijk R."/>
            <person name="Schleper C."/>
            <person name="Guy L."/>
            <person name="Ettema T.J."/>
        </authorList>
    </citation>
    <scope>NUCLEOTIDE SEQUENCE</scope>
</reference>
<protein>
    <recommendedName>
        <fullName evidence="2">SnoaL-like domain-containing protein</fullName>
    </recommendedName>
</protein>
<proteinExistence type="predicted"/>
<name>A0A0F9Q5Y6_9ZZZZ</name>
<sequence>MTNLTKAILVSISLLPVPAWCSETPEALFSGFAEQLKAFNPAFAEKYSNDAKISVYGRKGGATYLITEHNGFEWKTWIRDMMPLVKENEDITTFSNIQMRNNGEAITVTADRRSSGQCYTDTEYTLLLKPTGDSYKIVEERITVYQDSHC</sequence>
<organism evidence="1">
    <name type="scientific">marine sediment metagenome</name>
    <dbReference type="NCBI Taxonomy" id="412755"/>
    <lineage>
        <taxon>unclassified sequences</taxon>
        <taxon>metagenomes</taxon>
        <taxon>ecological metagenomes</taxon>
    </lineage>
</organism>
<comment type="caution">
    <text evidence="1">The sequence shown here is derived from an EMBL/GenBank/DDBJ whole genome shotgun (WGS) entry which is preliminary data.</text>
</comment>
<gene>
    <name evidence="1" type="ORF">LCGC14_0743590</name>
</gene>
<evidence type="ECO:0008006" key="2">
    <source>
        <dbReference type="Google" id="ProtNLM"/>
    </source>
</evidence>
<dbReference type="AlphaFoldDB" id="A0A0F9Q5Y6"/>
<accession>A0A0F9Q5Y6</accession>
<evidence type="ECO:0000313" key="1">
    <source>
        <dbReference type="EMBL" id="KKN39405.1"/>
    </source>
</evidence>